<feature type="region of interest" description="Disordered" evidence="1">
    <location>
        <begin position="114"/>
        <end position="149"/>
    </location>
</feature>
<keyword evidence="2" id="KW-1185">Reference proteome</keyword>
<evidence type="ECO:0000256" key="1">
    <source>
        <dbReference type="SAM" id="MobiDB-lite"/>
    </source>
</evidence>
<evidence type="ECO:0000313" key="3">
    <source>
        <dbReference type="WBParaSite" id="nRc.2.0.1.t25113-RA"/>
    </source>
</evidence>
<accession>A0A915JGW4</accession>
<sequence length="149" mass="16553">MKKIKRKGKRFGAETGAKVAGTKIAGAQTATSEMTKSRTGYRQNGGAEMEAPKCAFPYFNMTQETITCLNKFKSCRHDLSRSINPWRMRRVSGSAKIRLNFYIRFRSGCAEPNFFGSGSDPDPSNQIFQDPDPDPLSPKKSIPPIPTIT</sequence>
<evidence type="ECO:0000313" key="2">
    <source>
        <dbReference type="Proteomes" id="UP000887565"/>
    </source>
</evidence>
<dbReference type="WBParaSite" id="nRc.2.0.1.t25113-RA">
    <property type="protein sequence ID" value="nRc.2.0.1.t25113-RA"/>
    <property type="gene ID" value="nRc.2.0.1.g25113"/>
</dbReference>
<protein>
    <submittedName>
        <fullName evidence="3">Uncharacterized protein</fullName>
    </submittedName>
</protein>
<name>A0A915JGW4_ROMCU</name>
<dbReference type="Proteomes" id="UP000887565">
    <property type="component" value="Unplaced"/>
</dbReference>
<dbReference type="AlphaFoldDB" id="A0A915JGW4"/>
<reference evidence="3" key="1">
    <citation type="submission" date="2022-11" db="UniProtKB">
        <authorList>
            <consortium name="WormBaseParasite"/>
        </authorList>
    </citation>
    <scope>IDENTIFICATION</scope>
</reference>
<proteinExistence type="predicted"/>
<organism evidence="2 3">
    <name type="scientific">Romanomermis culicivorax</name>
    <name type="common">Nematode worm</name>
    <dbReference type="NCBI Taxonomy" id="13658"/>
    <lineage>
        <taxon>Eukaryota</taxon>
        <taxon>Metazoa</taxon>
        <taxon>Ecdysozoa</taxon>
        <taxon>Nematoda</taxon>
        <taxon>Enoplea</taxon>
        <taxon>Dorylaimia</taxon>
        <taxon>Mermithida</taxon>
        <taxon>Mermithoidea</taxon>
        <taxon>Mermithidae</taxon>
        <taxon>Romanomermis</taxon>
    </lineage>
</organism>